<comment type="caution">
    <text evidence="2">The sequence shown here is derived from an EMBL/GenBank/DDBJ whole genome shotgun (WGS) entry which is preliminary data.</text>
</comment>
<reference evidence="3" key="1">
    <citation type="journal article" date="2019" name="Int. J. Syst. Evol. Microbiol.">
        <title>The Global Catalogue of Microorganisms (GCM) 10K type strain sequencing project: providing services to taxonomists for standard genome sequencing and annotation.</title>
        <authorList>
            <consortium name="The Broad Institute Genomics Platform"/>
            <consortium name="The Broad Institute Genome Sequencing Center for Infectious Disease"/>
            <person name="Wu L."/>
            <person name="Ma J."/>
        </authorList>
    </citation>
    <scope>NUCLEOTIDE SEQUENCE [LARGE SCALE GENOMIC DNA]</scope>
    <source>
        <strain evidence="3">KCTC 12848</strain>
    </source>
</reference>
<gene>
    <name evidence="2" type="ORF">ACFPFM_02370</name>
</gene>
<dbReference type="PANTHER" id="PTHR35908:SF1">
    <property type="entry name" value="CONSERVED PROTEIN"/>
    <property type="match status" value="1"/>
</dbReference>
<sequence>MTIEIGMITFDTADPAPLVGFWTEALGTTVLEDHGDFVILAPATEGGVHLAFQRVDDPTPGKNRVHFDAHVTDLDAEVGRLVALGAAEVERHSHEGLTWQVLADPDGNRFCLARSG</sequence>
<dbReference type="CDD" id="cd06587">
    <property type="entry name" value="VOC"/>
    <property type="match status" value="1"/>
</dbReference>
<evidence type="ECO:0000259" key="1">
    <source>
        <dbReference type="PROSITE" id="PS51819"/>
    </source>
</evidence>
<name>A0ABV9XR39_9PSEU</name>
<dbReference type="InterPro" id="IPR041581">
    <property type="entry name" value="Glyoxalase_6"/>
</dbReference>
<evidence type="ECO:0000313" key="2">
    <source>
        <dbReference type="EMBL" id="MFC5052596.1"/>
    </source>
</evidence>
<dbReference type="InterPro" id="IPR037523">
    <property type="entry name" value="VOC_core"/>
</dbReference>
<keyword evidence="3" id="KW-1185">Reference proteome</keyword>
<dbReference type="EMBL" id="JBHSJB010000003">
    <property type="protein sequence ID" value="MFC5052596.1"/>
    <property type="molecule type" value="Genomic_DNA"/>
</dbReference>
<dbReference type="PROSITE" id="PS51819">
    <property type="entry name" value="VOC"/>
    <property type="match status" value="1"/>
</dbReference>
<dbReference type="Proteomes" id="UP001595833">
    <property type="component" value="Unassembled WGS sequence"/>
</dbReference>
<protein>
    <submittedName>
        <fullName evidence="2">VOC family protein</fullName>
    </submittedName>
</protein>
<dbReference type="SUPFAM" id="SSF54593">
    <property type="entry name" value="Glyoxalase/Bleomycin resistance protein/Dihydroxybiphenyl dioxygenase"/>
    <property type="match status" value="1"/>
</dbReference>
<proteinExistence type="predicted"/>
<dbReference type="RefSeq" id="WP_344035099.1">
    <property type="nucleotide sequence ID" value="NZ_BAAAKE010000002.1"/>
</dbReference>
<dbReference type="InterPro" id="IPR029068">
    <property type="entry name" value="Glyas_Bleomycin-R_OHBP_Dase"/>
</dbReference>
<accession>A0ABV9XR39</accession>
<evidence type="ECO:0000313" key="3">
    <source>
        <dbReference type="Proteomes" id="UP001595833"/>
    </source>
</evidence>
<dbReference type="Gene3D" id="3.10.180.10">
    <property type="entry name" value="2,3-Dihydroxybiphenyl 1,2-Dioxygenase, domain 1"/>
    <property type="match status" value="1"/>
</dbReference>
<feature type="domain" description="VOC" evidence="1">
    <location>
        <begin position="4"/>
        <end position="115"/>
    </location>
</feature>
<organism evidence="2 3">
    <name type="scientific">Saccharothrix xinjiangensis</name>
    <dbReference type="NCBI Taxonomy" id="204798"/>
    <lineage>
        <taxon>Bacteria</taxon>
        <taxon>Bacillati</taxon>
        <taxon>Actinomycetota</taxon>
        <taxon>Actinomycetes</taxon>
        <taxon>Pseudonocardiales</taxon>
        <taxon>Pseudonocardiaceae</taxon>
        <taxon>Saccharothrix</taxon>
    </lineage>
</organism>
<dbReference type="PANTHER" id="PTHR35908">
    <property type="entry name" value="HYPOTHETICAL FUSION PROTEIN"/>
    <property type="match status" value="1"/>
</dbReference>
<dbReference type="Pfam" id="PF18029">
    <property type="entry name" value="Glyoxalase_6"/>
    <property type="match status" value="1"/>
</dbReference>